<evidence type="ECO:0000259" key="2">
    <source>
        <dbReference type="Pfam" id="PF01526"/>
    </source>
</evidence>
<feature type="region of interest" description="Disordered" evidence="1">
    <location>
        <begin position="57"/>
        <end position="79"/>
    </location>
</feature>
<evidence type="ECO:0000313" key="4">
    <source>
        <dbReference type="Proteomes" id="UP000322530"/>
    </source>
</evidence>
<evidence type="ECO:0000313" key="3">
    <source>
        <dbReference type="EMBL" id="GCF10757.1"/>
    </source>
</evidence>
<dbReference type="Pfam" id="PF01526">
    <property type="entry name" value="DDE_Tnp_Tn3"/>
    <property type="match status" value="1"/>
</dbReference>
<dbReference type="GO" id="GO:0006313">
    <property type="term" value="P:DNA transposition"/>
    <property type="evidence" value="ECO:0007669"/>
    <property type="project" value="InterPro"/>
</dbReference>
<dbReference type="AlphaFoldDB" id="A0A5A5THB4"/>
<dbReference type="Proteomes" id="UP000322530">
    <property type="component" value="Unassembled WGS sequence"/>
</dbReference>
<keyword evidence="4" id="KW-1185">Reference proteome</keyword>
<gene>
    <name evidence="3" type="ORF">KDI_43210</name>
</gene>
<sequence>MGCAGHSSRSSLVTARWEHQAALDHLRATGYPVQESDLEHLSPIISAHINVHGSHHLDLQAPKKRKGQLRPLRTTPPLF</sequence>
<organism evidence="3 4">
    <name type="scientific">Dictyobacter arantiisoli</name>
    <dbReference type="NCBI Taxonomy" id="2014874"/>
    <lineage>
        <taxon>Bacteria</taxon>
        <taxon>Bacillati</taxon>
        <taxon>Chloroflexota</taxon>
        <taxon>Ktedonobacteria</taxon>
        <taxon>Ktedonobacterales</taxon>
        <taxon>Dictyobacteraceae</taxon>
        <taxon>Dictyobacter</taxon>
    </lineage>
</organism>
<feature type="domain" description="Tn3 transposase DDE" evidence="2">
    <location>
        <begin position="20"/>
        <end position="54"/>
    </location>
</feature>
<dbReference type="EMBL" id="BIXY01000082">
    <property type="protein sequence ID" value="GCF10757.1"/>
    <property type="molecule type" value="Genomic_DNA"/>
</dbReference>
<dbReference type="GO" id="GO:0004803">
    <property type="term" value="F:transposase activity"/>
    <property type="evidence" value="ECO:0007669"/>
    <property type="project" value="InterPro"/>
</dbReference>
<dbReference type="RefSeq" id="WP_172632330.1">
    <property type="nucleotide sequence ID" value="NZ_BIXY01000082.1"/>
</dbReference>
<reference evidence="3 4" key="1">
    <citation type="submission" date="2019-01" db="EMBL/GenBank/DDBJ databases">
        <title>Draft genome sequence of Dictyobacter sp. Uno17.</title>
        <authorList>
            <person name="Wang C.M."/>
            <person name="Zheng Y."/>
            <person name="Sakai Y."/>
            <person name="Abe K."/>
            <person name="Yokota A."/>
            <person name="Yabe S."/>
        </authorList>
    </citation>
    <scope>NUCLEOTIDE SEQUENCE [LARGE SCALE GENOMIC DNA]</scope>
    <source>
        <strain evidence="3 4">Uno17</strain>
    </source>
</reference>
<proteinExistence type="predicted"/>
<evidence type="ECO:0000256" key="1">
    <source>
        <dbReference type="SAM" id="MobiDB-lite"/>
    </source>
</evidence>
<dbReference type="InterPro" id="IPR002513">
    <property type="entry name" value="Tn3_Tnp_DDE_dom"/>
</dbReference>
<name>A0A5A5THB4_9CHLR</name>
<protein>
    <recommendedName>
        <fullName evidence="2">Tn3 transposase DDE domain-containing protein</fullName>
    </recommendedName>
</protein>
<accession>A0A5A5THB4</accession>
<comment type="caution">
    <text evidence="3">The sequence shown here is derived from an EMBL/GenBank/DDBJ whole genome shotgun (WGS) entry which is preliminary data.</text>
</comment>